<evidence type="ECO:0000256" key="3">
    <source>
        <dbReference type="ARBA" id="ARBA00038157"/>
    </source>
</evidence>
<dbReference type="InterPro" id="IPR023210">
    <property type="entry name" value="NADP_OxRdtase_dom"/>
</dbReference>
<dbReference type="VEuPathDB" id="FungiDB:ATEG_00997"/>
<dbReference type="RefSeq" id="XP_001208362.1">
    <property type="nucleotide sequence ID" value="XM_001208362.1"/>
</dbReference>
<dbReference type="eggNOG" id="KOG1575">
    <property type="taxonomic scope" value="Eukaryota"/>
</dbReference>
<dbReference type="OMA" id="HIELYQM"/>
<reference evidence="7" key="1">
    <citation type="submission" date="2005-09" db="EMBL/GenBank/DDBJ databases">
        <title>Annotation of the Aspergillus terreus NIH2624 genome.</title>
        <authorList>
            <person name="Birren B.W."/>
            <person name="Lander E.S."/>
            <person name="Galagan J.E."/>
            <person name="Nusbaum C."/>
            <person name="Devon K."/>
            <person name="Henn M."/>
            <person name="Ma L.-J."/>
            <person name="Jaffe D.B."/>
            <person name="Butler J."/>
            <person name="Alvarez P."/>
            <person name="Gnerre S."/>
            <person name="Grabherr M."/>
            <person name="Kleber M."/>
            <person name="Mauceli E.W."/>
            <person name="Brockman W."/>
            <person name="Rounsley S."/>
            <person name="Young S.K."/>
            <person name="LaButti K."/>
            <person name="Pushparaj V."/>
            <person name="DeCaprio D."/>
            <person name="Crawford M."/>
            <person name="Koehrsen M."/>
            <person name="Engels R."/>
            <person name="Montgomery P."/>
            <person name="Pearson M."/>
            <person name="Howarth C."/>
            <person name="Larson L."/>
            <person name="Luoma S."/>
            <person name="White J."/>
            <person name="Alvarado L."/>
            <person name="Kodira C.D."/>
            <person name="Zeng Q."/>
            <person name="Oleary S."/>
            <person name="Yandava C."/>
            <person name="Denning D.W."/>
            <person name="Nierman W.C."/>
            <person name="Milne T."/>
            <person name="Madden K."/>
        </authorList>
    </citation>
    <scope>NUCLEOTIDE SEQUENCE [LARGE SCALE GENOMIC DNA]</scope>
    <source>
        <strain evidence="7">NIH 2624 / FGSC A1156</strain>
    </source>
</reference>
<evidence type="ECO:0000256" key="2">
    <source>
        <dbReference type="ARBA" id="ARBA00023002"/>
    </source>
</evidence>
<dbReference type="Pfam" id="PF00248">
    <property type="entry name" value="Aldo_ket_red"/>
    <property type="match status" value="1"/>
</dbReference>
<evidence type="ECO:0000256" key="4">
    <source>
        <dbReference type="SAM" id="MobiDB-lite"/>
    </source>
</evidence>
<dbReference type="OrthoDB" id="48988at2759"/>
<dbReference type="AlphaFoldDB" id="Q0CZ87"/>
<dbReference type="STRING" id="341663.Q0CZ87"/>
<feature type="domain" description="NADP-dependent oxidoreductase" evidence="5">
    <location>
        <begin position="29"/>
        <end position="334"/>
    </location>
</feature>
<accession>Q0CZ87</accession>
<dbReference type="Gene3D" id="3.20.20.100">
    <property type="entry name" value="NADP-dependent oxidoreductase domain"/>
    <property type="match status" value="1"/>
</dbReference>
<dbReference type="GO" id="GO:0016491">
    <property type="term" value="F:oxidoreductase activity"/>
    <property type="evidence" value="ECO:0007669"/>
    <property type="project" value="UniProtKB-KW"/>
</dbReference>
<dbReference type="GeneID" id="4316369"/>
<protein>
    <submittedName>
        <fullName evidence="6">Norsolorinic acid reductase</fullName>
    </submittedName>
</protein>
<gene>
    <name evidence="6" type="ORF">ATEG_00997</name>
</gene>
<dbReference type="SUPFAM" id="SSF51430">
    <property type="entry name" value="NAD(P)-linked oxidoreductase"/>
    <property type="match status" value="1"/>
</dbReference>
<proteinExistence type="inferred from homology"/>
<evidence type="ECO:0000256" key="1">
    <source>
        <dbReference type="ARBA" id="ARBA00022857"/>
    </source>
</evidence>
<dbReference type="InterPro" id="IPR036812">
    <property type="entry name" value="NAD(P)_OxRdtase_dom_sf"/>
</dbReference>
<evidence type="ECO:0000259" key="5">
    <source>
        <dbReference type="Pfam" id="PF00248"/>
    </source>
</evidence>
<dbReference type="Proteomes" id="UP000007963">
    <property type="component" value="Unassembled WGS sequence"/>
</dbReference>
<dbReference type="PANTHER" id="PTHR43364:SF7">
    <property type="entry name" value="NADP-DEPENDENT OXIDOREDUCTASE DOMAIN-CONTAINING PROTEIN-RELATED"/>
    <property type="match status" value="1"/>
</dbReference>
<keyword evidence="2" id="KW-0560">Oxidoreductase</keyword>
<evidence type="ECO:0000313" key="7">
    <source>
        <dbReference type="Proteomes" id="UP000007963"/>
    </source>
</evidence>
<keyword evidence="1" id="KW-0521">NADP</keyword>
<name>Q0CZ87_ASPTN</name>
<dbReference type="PANTHER" id="PTHR43364">
    <property type="entry name" value="NADH-SPECIFIC METHYLGLYOXAL REDUCTASE-RELATED"/>
    <property type="match status" value="1"/>
</dbReference>
<organism evidence="6 7">
    <name type="scientific">Aspergillus terreus (strain NIH 2624 / FGSC A1156)</name>
    <dbReference type="NCBI Taxonomy" id="341663"/>
    <lineage>
        <taxon>Eukaryota</taxon>
        <taxon>Fungi</taxon>
        <taxon>Dikarya</taxon>
        <taxon>Ascomycota</taxon>
        <taxon>Pezizomycotina</taxon>
        <taxon>Eurotiomycetes</taxon>
        <taxon>Eurotiomycetidae</taxon>
        <taxon>Eurotiales</taxon>
        <taxon>Aspergillaceae</taxon>
        <taxon>Aspergillus</taxon>
        <taxon>Aspergillus subgen. Circumdati</taxon>
    </lineage>
</organism>
<dbReference type="InterPro" id="IPR050523">
    <property type="entry name" value="AKR_Detox_Biosynth"/>
</dbReference>
<feature type="region of interest" description="Disordered" evidence="4">
    <location>
        <begin position="245"/>
        <end position="265"/>
    </location>
</feature>
<comment type="similarity">
    <text evidence="3">Belongs to the aldo/keto reductase family. Aldo/keto reductase 2 subfamily.</text>
</comment>
<dbReference type="HOGENOM" id="CLU_023205_2_2_1"/>
<sequence length="387" mass="43675">MAFELAQKPISRLRRYRLLAPSAGLRVSPLGLGSMAFGEKWLLDRSAVLGKCEKPTVFEILDFFYEQGGNFIDTANNYQEGESEAWIGEWMVARSNREELIIATKYSSAYTQDGSESTIRANRGGNATKSMVQSLEKSLQRLQTRYVDILYVHYWDFTTSIPELMQSLNHLVASGKVLYLGVSDTPAWIVVKANEYARHHGLRQFSMYQGRWSAAQRDMETDIVPMCQAEGMAIVPWGTLGGGKLKHPRDHDPTQGRQFPDPPKEMRKIGEKIRNLAEQMKTHPTALALAYIMSKAPYTFPIVGVRTVEQLKQNLQALELQIDEGTVRAIDQCVPFDTRFPLSFLAGENIKGAFGPEDVYFTKECGTFDFPARPRAIPNYREETGDV</sequence>
<dbReference type="EMBL" id="CH476595">
    <property type="protein sequence ID" value="EAU37754.1"/>
    <property type="molecule type" value="Genomic_DNA"/>
</dbReference>
<evidence type="ECO:0000313" key="6">
    <source>
        <dbReference type="EMBL" id="EAU37754.1"/>
    </source>
</evidence>